<comment type="caution">
    <text evidence="1">The sequence shown here is derived from an EMBL/GenBank/DDBJ whole genome shotgun (WGS) entry which is preliminary data.</text>
</comment>
<proteinExistence type="predicted"/>
<dbReference type="Pfam" id="PF06224">
    <property type="entry name" value="AlkZ-like"/>
    <property type="match status" value="1"/>
</dbReference>
<dbReference type="EMBL" id="BAAAPY010000001">
    <property type="protein sequence ID" value="GAA2071586.1"/>
    <property type="molecule type" value="Genomic_DNA"/>
</dbReference>
<sequence length="409" mass="46135">MTSTQTIGPAEARRIALGAQGFTRARPASVTRAHLRRTLTRLGFFQIDSVNVLQRAHLVPLFSRMGPYDVQIFHRAAGRAPRVMVEYWAHVATYVDVDLWPAMRHRMLERRELWSGPREVARDHPAHVRAVHRVVADEGPLTAREVDALLGGTAERDRSHWGWNWSLTKQALEYLFFVGEVTSARRNAQFERLYDLPERVLPADVLARPALDSSTAHRVLVEHAARAHGVATEPCLRDYFRTAPGPTRRAVAELVEAGTLEPTRVRGWDRPAWLHAEVARPRQVGARALLSPFDPLVFERARTEALFDFRYRIEIYVPEHRREFGYYVLPFLMGERLVARVDLKADRGAGRLHVRGAWSEATAPSHTAEQLALELVEMARWLGLHGIDVHDRGDLAGALRAAIASALGS</sequence>
<dbReference type="RefSeq" id="WP_344324301.1">
    <property type="nucleotide sequence ID" value="NZ_BAAAPY010000001.1"/>
</dbReference>
<protein>
    <submittedName>
        <fullName evidence="1">Winged helix-turn-helix domain-containing protein</fullName>
    </submittedName>
</protein>
<keyword evidence="2" id="KW-1185">Reference proteome</keyword>
<gene>
    <name evidence="1" type="ORF">GCM10009821_06800</name>
</gene>
<dbReference type="InterPro" id="IPR009351">
    <property type="entry name" value="AlkZ-like"/>
</dbReference>
<name>A0ABN2VTH5_9ACTN</name>
<dbReference type="Proteomes" id="UP001501480">
    <property type="component" value="Unassembled WGS sequence"/>
</dbReference>
<organism evidence="1 2">
    <name type="scientific">Aeromicrobium halocynthiae</name>
    <dbReference type="NCBI Taxonomy" id="560557"/>
    <lineage>
        <taxon>Bacteria</taxon>
        <taxon>Bacillati</taxon>
        <taxon>Actinomycetota</taxon>
        <taxon>Actinomycetes</taxon>
        <taxon>Propionibacteriales</taxon>
        <taxon>Nocardioidaceae</taxon>
        <taxon>Aeromicrobium</taxon>
    </lineage>
</organism>
<evidence type="ECO:0000313" key="2">
    <source>
        <dbReference type="Proteomes" id="UP001501480"/>
    </source>
</evidence>
<reference evidence="1 2" key="1">
    <citation type="journal article" date="2019" name="Int. J. Syst. Evol. Microbiol.">
        <title>The Global Catalogue of Microorganisms (GCM) 10K type strain sequencing project: providing services to taxonomists for standard genome sequencing and annotation.</title>
        <authorList>
            <consortium name="The Broad Institute Genomics Platform"/>
            <consortium name="The Broad Institute Genome Sequencing Center for Infectious Disease"/>
            <person name="Wu L."/>
            <person name="Ma J."/>
        </authorList>
    </citation>
    <scope>NUCLEOTIDE SEQUENCE [LARGE SCALE GENOMIC DNA]</scope>
    <source>
        <strain evidence="1 2">JCM 15749</strain>
    </source>
</reference>
<dbReference type="PANTHER" id="PTHR30528">
    <property type="entry name" value="CYTOPLASMIC PROTEIN"/>
    <property type="match status" value="1"/>
</dbReference>
<dbReference type="PANTHER" id="PTHR30528:SF0">
    <property type="entry name" value="CYTOPLASMIC PROTEIN"/>
    <property type="match status" value="1"/>
</dbReference>
<evidence type="ECO:0000313" key="1">
    <source>
        <dbReference type="EMBL" id="GAA2071586.1"/>
    </source>
</evidence>
<accession>A0ABN2VTH5</accession>